<name>A0A1F7YPV7_9BACT</name>
<accession>A0A1F7YPV7</accession>
<reference evidence="1 2" key="1">
    <citation type="journal article" date="2016" name="Nat. Commun.">
        <title>Thousands of microbial genomes shed light on interconnected biogeochemical processes in an aquifer system.</title>
        <authorList>
            <person name="Anantharaman K."/>
            <person name="Brown C.T."/>
            <person name="Hug L.A."/>
            <person name="Sharon I."/>
            <person name="Castelle C.J."/>
            <person name="Probst A.J."/>
            <person name="Thomas B.C."/>
            <person name="Singh A."/>
            <person name="Wilkins M.J."/>
            <person name="Karaoz U."/>
            <person name="Brodie E.L."/>
            <person name="Williams K.H."/>
            <person name="Hubbard S.S."/>
            <person name="Banfield J.F."/>
        </authorList>
    </citation>
    <scope>NUCLEOTIDE SEQUENCE [LARGE SCALE GENOMIC DNA]</scope>
</reference>
<gene>
    <name evidence="1" type="ORF">A2801_00740</name>
</gene>
<dbReference type="AlphaFoldDB" id="A0A1F7YPV7"/>
<dbReference type="Proteomes" id="UP000177263">
    <property type="component" value="Unassembled WGS sequence"/>
</dbReference>
<proteinExistence type="predicted"/>
<protein>
    <submittedName>
        <fullName evidence="1">Uncharacterized protein</fullName>
    </submittedName>
</protein>
<comment type="caution">
    <text evidence="1">The sequence shown here is derived from an EMBL/GenBank/DDBJ whole genome shotgun (WGS) entry which is preliminary data.</text>
</comment>
<sequence>MAFDVFCSDGQLFFATNYSFHQVTREELVSDAKIIALRLEDYNPTINPDVRGMRMLIHGVRREVVNGLDTVWVFFEFTEGCQAGKELFVPLSMILEKYPEYTIYLIKN</sequence>
<organism evidence="1 2">
    <name type="scientific">Candidatus Woesebacteria bacterium RIFCSPHIGHO2_01_FULL_41_10</name>
    <dbReference type="NCBI Taxonomy" id="1802500"/>
    <lineage>
        <taxon>Bacteria</taxon>
        <taxon>Candidatus Woeseibacteriota</taxon>
    </lineage>
</organism>
<dbReference type="EMBL" id="MGGM01000026">
    <property type="protein sequence ID" value="OGM28648.1"/>
    <property type="molecule type" value="Genomic_DNA"/>
</dbReference>
<evidence type="ECO:0000313" key="1">
    <source>
        <dbReference type="EMBL" id="OGM28648.1"/>
    </source>
</evidence>
<evidence type="ECO:0000313" key="2">
    <source>
        <dbReference type="Proteomes" id="UP000177263"/>
    </source>
</evidence>